<evidence type="ECO:0000256" key="9">
    <source>
        <dbReference type="ARBA" id="ARBA00023102"/>
    </source>
</evidence>
<accession>A0A1V2ZZB7</accession>
<dbReference type="GO" id="GO:0004636">
    <property type="term" value="F:phosphoribosyl-ATP diphosphatase activity"/>
    <property type="evidence" value="ECO:0007669"/>
    <property type="project" value="UniProtKB-UniRule"/>
</dbReference>
<evidence type="ECO:0000256" key="1">
    <source>
        <dbReference type="ARBA" id="ARBA00001460"/>
    </source>
</evidence>
<comment type="caution">
    <text evidence="11">The sequence shown here is derived from an EMBL/GenBank/DDBJ whole genome shotgun (WGS) entry which is preliminary data.</text>
</comment>
<keyword evidence="5 10" id="KW-0028">Amino-acid biosynthesis</keyword>
<dbReference type="PANTHER" id="PTHR42945:SF9">
    <property type="entry name" value="HISTIDINE BIOSYNTHESIS BIFUNCTIONAL PROTEIN HISIE"/>
    <property type="match status" value="1"/>
</dbReference>
<evidence type="ECO:0000256" key="8">
    <source>
        <dbReference type="ARBA" id="ARBA00022840"/>
    </source>
</evidence>
<dbReference type="RefSeq" id="WP_018947276.1">
    <property type="nucleotide sequence ID" value="NZ_MUZR01000016.1"/>
</dbReference>
<dbReference type="GO" id="GO:0005737">
    <property type="term" value="C:cytoplasm"/>
    <property type="evidence" value="ECO:0007669"/>
    <property type="project" value="UniProtKB-SubCell"/>
</dbReference>
<comment type="similarity">
    <text evidence="10">Belongs to the PRA-PH family.</text>
</comment>
<dbReference type="EC" id="3.6.1.31" evidence="10"/>
<dbReference type="CDD" id="cd11534">
    <property type="entry name" value="NTP-PPase_HisIE_like"/>
    <property type="match status" value="1"/>
</dbReference>
<comment type="catalytic activity">
    <reaction evidence="1 10">
        <text>1-(5-phospho-beta-D-ribosyl)-ATP + H2O = 1-(5-phospho-beta-D-ribosyl)-5'-AMP + diphosphate + H(+)</text>
        <dbReference type="Rhea" id="RHEA:22828"/>
        <dbReference type="ChEBI" id="CHEBI:15377"/>
        <dbReference type="ChEBI" id="CHEBI:15378"/>
        <dbReference type="ChEBI" id="CHEBI:33019"/>
        <dbReference type="ChEBI" id="CHEBI:59457"/>
        <dbReference type="ChEBI" id="CHEBI:73183"/>
        <dbReference type="EC" id="3.6.1.31"/>
    </reaction>
</comment>
<evidence type="ECO:0000256" key="10">
    <source>
        <dbReference type="HAMAP-Rule" id="MF_01020"/>
    </source>
</evidence>
<evidence type="ECO:0000256" key="6">
    <source>
        <dbReference type="ARBA" id="ARBA00022741"/>
    </source>
</evidence>
<gene>
    <name evidence="10" type="primary">hisE</name>
    <name evidence="11" type="ORF">B1A74_05760</name>
</gene>
<keyword evidence="4 10" id="KW-0963">Cytoplasm</keyword>
<comment type="pathway">
    <text evidence="3 10">Amino-acid biosynthesis; L-histidine biosynthesis; L-histidine from 5-phospho-alpha-D-ribose 1-diphosphate: step 2/9.</text>
</comment>
<dbReference type="InterPro" id="IPR008179">
    <property type="entry name" value="HisE"/>
</dbReference>
<dbReference type="Gene3D" id="1.10.287.1080">
    <property type="entry name" value="MazG-like"/>
    <property type="match status" value="1"/>
</dbReference>
<dbReference type="STRING" id="252474.B1A74_05760"/>
<proteinExistence type="inferred from homology"/>
<keyword evidence="7 10" id="KW-0378">Hydrolase</keyword>
<dbReference type="GO" id="GO:0000105">
    <property type="term" value="P:L-histidine biosynthetic process"/>
    <property type="evidence" value="ECO:0007669"/>
    <property type="project" value="UniProtKB-UniRule"/>
</dbReference>
<dbReference type="Proteomes" id="UP000189177">
    <property type="component" value="Unassembled WGS sequence"/>
</dbReference>
<dbReference type="Pfam" id="PF01503">
    <property type="entry name" value="PRA-PH"/>
    <property type="match status" value="1"/>
</dbReference>
<keyword evidence="8 10" id="KW-0067">ATP-binding</keyword>
<comment type="subcellular location">
    <subcellularLocation>
        <location evidence="2 10">Cytoplasm</location>
    </subcellularLocation>
</comment>
<evidence type="ECO:0000313" key="12">
    <source>
        <dbReference type="Proteomes" id="UP000189177"/>
    </source>
</evidence>
<evidence type="ECO:0000313" key="11">
    <source>
        <dbReference type="EMBL" id="OOC10452.1"/>
    </source>
</evidence>
<keyword evidence="9 10" id="KW-0368">Histidine biosynthesis</keyword>
<evidence type="ECO:0000256" key="4">
    <source>
        <dbReference type="ARBA" id="ARBA00022490"/>
    </source>
</evidence>
<evidence type="ECO:0000256" key="3">
    <source>
        <dbReference type="ARBA" id="ARBA00005204"/>
    </source>
</evidence>
<protein>
    <recommendedName>
        <fullName evidence="10">Phosphoribosyl-ATP pyrophosphatase</fullName>
        <shortName evidence="10">PRA-PH</shortName>
        <ecNumber evidence="10">3.6.1.31</ecNumber>
    </recommendedName>
</protein>
<dbReference type="HAMAP" id="MF_01020">
    <property type="entry name" value="HisE"/>
    <property type="match status" value="1"/>
</dbReference>
<evidence type="ECO:0000256" key="2">
    <source>
        <dbReference type="ARBA" id="ARBA00004496"/>
    </source>
</evidence>
<dbReference type="PANTHER" id="PTHR42945">
    <property type="entry name" value="HISTIDINE BIOSYNTHESIS BIFUNCTIONAL PROTEIN"/>
    <property type="match status" value="1"/>
</dbReference>
<keyword evidence="6 10" id="KW-0547">Nucleotide-binding</keyword>
<dbReference type="OrthoDB" id="9814738at2"/>
<dbReference type="NCBIfam" id="TIGR03188">
    <property type="entry name" value="histidine_hisI"/>
    <property type="match status" value="1"/>
</dbReference>
<evidence type="ECO:0000256" key="7">
    <source>
        <dbReference type="ARBA" id="ARBA00022801"/>
    </source>
</evidence>
<dbReference type="SUPFAM" id="SSF101386">
    <property type="entry name" value="all-alpha NTP pyrophosphatases"/>
    <property type="match status" value="1"/>
</dbReference>
<dbReference type="AlphaFoldDB" id="A0A1V2ZZB7"/>
<evidence type="ECO:0000256" key="5">
    <source>
        <dbReference type="ARBA" id="ARBA00022605"/>
    </source>
</evidence>
<name>A0A1V2ZZB7_9GAMM</name>
<dbReference type="UniPathway" id="UPA00031">
    <property type="reaction ID" value="UER00007"/>
</dbReference>
<dbReference type="InterPro" id="IPR021130">
    <property type="entry name" value="PRib-ATP_PPHydrolase-like"/>
</dbReference>
<reference evidence="11 12" key="1">
    <citation type="submission" date="2017-02" db="EMBL/GenBank/DDBJ databases">
        <title>Genomic diversity within the haloalkaliphilic genus Thioalkalivibrio.</title>
        <authorList>
            <person name="Ahn A.-C."/>
            <person name="Meier-Kolthoff J."/>
            <person name="Overmars L."/>
            <person name="Richter M."/>
            <person name="Woyke T."/>
            <person name="Sorokin D.Y."/>
            <person name="Muyzer G."/>
        </authorList>
    </citation>
    <scope>NUCLEOTIDE SEQUENCE [LARGE SCALE GENOMIC DNA]</scope>
    <source>
        <strain evidence="11 12">HL17</strain>
    </source>
</reference>
<dbReference type="NCBIfam" id="NF001611">
    <property type="entry name" value="PRK00400.1-3"/>
    <property type="match status" value="1"/>
</dbReference>
<organism evidence="11 12">
    <name type="scientific">Thioalkalivibrio halophilus</name>
    <dbReference type="NCBI Taxonomy" id="252474"/>
    <lineage>
        <taxon>Bacteria</taxon>
        <taxon>Pseudomonadati</taxon>
        <taxon>Pseudomonadota</taxon>
        <taxon>Gammaproteobacteria</taxon>
        <taxon>Chromatiales</taxon>
        <taxon>Ectothiorhodospiraceae</taxon>
        <taxon>Thioalkalivibrio</taxon>
    </lineage>
</organism>
<sequence>MNDPSATPREHLLAALAEVIDERRSADPERSYVAKLQARGLDAMLKKVGEEATEAVLAAKDDDADALVSEMADLWFHTLIVLRARDRHPDDVLDELARRFGLSGVEEKAGREVAGQRSDK</sequence>
<dbReference type="EMBL" id="MUZR01000016">
    <property type="protein sequence ID" value="OOC10452.1"/>
    <property type="molecule type" value="Genomic_DNA"/>
</dbReference>
<keyword evidence="12" id="KW-1185">Reference proteome</keyword>
<dbReference type="GO" id="GO:0005524">
    <property type="term" value="F:ATP binding"/>
    <property type="evidence" value="ECO:0007669"/>
    <property type="project" value="UniProtKB-KW"/>
</dbReference>